<keyword evidence="6 10" id="KW-0863">Zinc-finger</keyword>
<evidence type="ECO:0000256" key="1">
    <source>
        <dbReference type="ARBA" id="ARBA00004123"/>
    </source>
</evidence>
<dbReference type="SMART" id="SM00355">
    <property type="entry name" value="ZnF_C2H2"/>
    <property type="match status" value="4"/>
</dbReference>
<feature type="domain" description="C2H2-type" evidence="12">
    <location>
        <begin position="95"/>
        <end position="122"/>
    </location>
</feature>
<evidence type="ECO:0000256" key="6">
    <source>
        <dbReference type="ARBA" id="ARBA00022771"/>
    </source>
</evidence>
<dbReference type="GO" id="GO:0000122">
    <property type="term" value="P:negative regulation of transcription by RNA polymerase II"/>
    <property type="evidence" value="ECO:0007669"/>
    <property type="project" value="UniProtKB-ARBA"/>
</dbReference>
<keyword evidence="5" id="KW-0677">Repeat</keyword>
<dbReference type="GO" id="GO:0035282">
    <property type="term" value="P:segmentation"/>
    <property type="evidence" value="ECO:0007669"/>
    <property type="project" value="UniProtKB-KW"/>
</dbReference>
<sequence>LFTQGILQSTSSLPSSPEGSRFSSAVGERRSSNKPKTYTCKQCSHISTSKEEQWTHSRSHIPREKQLNCQMCGFVTEYKHHLEYHVRNHSGAKPFQCSKCSYQCVNKSMLNSHMKSHTNVYQYRCRDCAYATKYCHSLKLHLKKYNHTRKEITVEDRQQNGRFFKRFY</sequence>
<dbReference type="WBParaSite" id="DME_0000544301-mRNA-1">
    <property type="protein sequence ID" value="DME_0000544301-mRNA-1"/>
    <property type="gene ID" value="DME_0000544301"/>
</dbReference>
<evidence type="ECO:0000256" key="2">
    <source>
        <dbReference type="ARBA" id="ARBA00007746"/>
    </source>
</evidence>
<evidence type="ECO:0000256" key="8">
    <source>
        <dbReference type="ARBA" id="ARBA00023125"/>
    </source>
</evidence>
<keyword evidence="7" id="KW-0862">Zinc</keyword>
<feature type="domain" description="C2H2-type" evidence="12">
    <location>
        <begin position="67"/>
        <end position="94"/>
    </location>
</feature>
<evidence type="ECO:0000256" key="9">
    <source>
        <dbReference type="ARBA" id="ARBA00023242"/>
    </source>
</evidence>
<feature type="region of interest" description="Disordered" evidence="11">
    <location>
        <begin position="1"/>
        <end position="38"/>
    </location>
</feature>
<protein>
    <submittedName>
        <fullName evidence="14">Protein hunchback</fullName>
    </submittedName>
</protein>
<reference evidence="14" key="1">
    <citation type="submission" date="2017-02" db="UniProtKB">
        <authorList>
            <consortium name="WormBaseParasite"/>
        </authorList>
    </citation>
    <scope>IDENTIFICATION</scope>
</reference>
<feature type="compositionally biased region" description="Low complexity" evidence="11">
    <location>
        <begin position="9"/>
        <end position="24"/>
    </location>
</feature>
<dbReference type="Pfam" id="PF00096">
    <property type="entry name" value="zf-C2H2"/>
    <property type="match status" value="1"/>
</dbReference>
<proteinExistence type="inferred from homology"/>
<dbReference type="GO" id="GO:0005634">
    <property type="term" value="C:nucleus"/>
    <property type="evidence" value="ECO:0007669"/>
    <property type="project" value="UniProtKB-SubCell"/>
</dbReference>
<dbReference type="SUPFAM" id="SSF57667">
    <property type="entry name" value="beta-beta-alpha zinc fingers"/>
    <property type="match status" value="2"/>
</dbReference>
<dbReference type="FunFam" id="3.30.160.60:FF:002883">
    <property type="entry name" value="Hunchback-like protein"/>
    <property type="match status" value="1"/>
</dbReference>
<dbReference type="GO" id="GO:0008270">
    <property type="term" value="F:zinc ion binding"/>
    <property type="evidence" value="ECO:0007669"/>
    <property type="project" value="UniProtKB-KW"/>
</dbReference>
<dbReference type="PANTHER" id="PTHR24392:SF49">
    <property type="entry name" value="PROTEIN HUNCHBACK"/>
    <property type="match status" value="1"/>
</dbReference>
<dbReference type="Gene3D" id="3.30.160.60">
    <property type="entry name" value="Classic Zinc Finger"/>
    <property type="match status" value="2"/>
</dbReference>
<keyword evidence="9" id="KW-0539">Nucleus</keyword>
<comment type="subcellular location">
    <subcellularLocation>
        <location evidence="1">Nucleus</location>
    </subcellularLocation>
</comment>
<evidence type="ECO:0000256" key="11">
    <source>
        <dbReference type="SAM" id="MobiDB-lite"/>
    </source>
</evidence>
<dbReference type="Proteomes" id="UP000038040">
    <property type="component" value="Unplaced"/>
</dbReference>
<evidence type="ECO:0000256" key="5">
    <source>
        <dbReference type="ARBA" id="ARBA00022737"/>
    </source>
</evidence>
<evidence type="ECO:0000313" key="13">
    <source>
        <dbReference type="Proteomes" id="UP000038040"/>
    </source>
</evidence>
<dbReference type="GO" id="GO:0000977">
    <property type="term" value="F:RNA polymerase II transcription regulatory region sequence-specific DNA binding"/>
    <property type="evidence" value="ECO:0007669"/>
    <property type="project" value="UniProtKB-ARBA"/>
</dbReference>
<dbReference type="PROSITE" id="PS00028">
    <property type="entry name" value="ZINC_FINGER_C2H2_1"/>
    <property type="match status" value="1"/>
</dbReference>
<dbReference type="PROSITE" id="PS50157">
    <property type="entry name" value="ZINC_FINGER_C2H2_2"/>
    <property type="match status" value="3"/>
</dbReference>
<keyword evidence="4" id="KW-0479">Metal-binding</keyword>
<dbReference type="AlphaFoldDB" id="A0A0N4UDM7"/>
<evidence type="ECO:0000256" key="3">
    <source>
        <dbReference type="ARBA" id="ARBA00022473"/>
    </source>
</evidence>
<evidence type="ECO:0000259" key="12">
    <source>
        <dbReference type="PROSITE" id="PS50157"/>
    </source>
</evidence>
<comment type="similarity">
    <text evidence="2">Belongs to the hunchback C2H2-type zinc-finger protein family.</text>
</comment>
<evidence type="ECO:0000256" key="4">
    <source>
        <dbReference type="ARBA" id="ARBA00022723"/>
    </source>
</evidence>
<dbReference type="InterPro" id="IPR036236">
    <property type="entry name" value="Znf_C2H2_sf"/>
</dbReference>
<accession>A0A0N4UDM7</accession>
<dbReference type="PANTHER" id="PTHR24392">
    <property type="entry name" value="ZINC FINGER PROTEIN"/>
    <property type="match status" value="1"/>
</dbReference>
<dbReference type="InterPro" id="IPR013087">
    <property type="entry name" value="Znf_C2H2_type"/>
</dbReference>
<feature type="domain" description="C2H2-type" evidence="12">
    <location>
        <begin position="123"/>
        <end position="152"/>
    </location>
</feature>
<evidence type="ECO:0000256" key="7">
    <source>
        <dbReference type="ARBA" id="ARBA00022833"/>
    </source>
</evidence>
<evidence type="ECO:0000313" key="14">
    <source>
        <dbReference type="WBParaSite" id="DME_0000544301-mRNA-1"/>
    </source>
</evidence>
<keyword evidence="8" id="KW-0238">DNA-binding</keyword>
<evidence type="ECO:0000256" key="10">
    <source>
        <dbReference type="PROSITE-ProRule" id="PRU00042"/>
    </source>
</evidence>
<dbReference type="GO" id="GO:0040034">
    <property type="term" value="P:regulation of development, heterochronic"/>
    <property type="evidence" value="ECO:0007669"/>
    <property type="project" value="UniProtKB-ARBA"/>
</dbReference>
<name>A0A0N4UDM7_DRAME</name>
<keyword evidence="3" id="KW-0217">Developmental protein</keyword>
<organism evidence="13 14">
    <name type="scientific">Dracunculus medinensis</name>
    <name type="common">Guinea worm</name>
    <dbReference type="NCBI Taxonomy" id="318479"/>
    <lineage>
        <taxon>Eukaryota</taxon>
        <taxon>Metazoa</taxon>
        <taxon>Ecdysozoa</taxon>
        <taxon>Nematoda</taxon>
        <taxon>Chromadorea</taxon>
        <taxon>Rhabditida</taxon>
        <taxon>Spirurina</taxon>
        <taxon>Dracunculoidea</taxon>
        <taxon>Dracunculidae</taxon>
        <taxon>Dracunculus</taxon>
    </lineage>
</organism>
<dbReference type="FunFam" id="3.30.160.60:FF:001301">
    <property type="entry name" value="Blast:Protein hunchback"/>
    <property type="match status" value="1"/>
</dbReference>